<organism evidence="8 9">
    <name type="scientific">Halomonas korlensis</name>
    <dbReference type="NCBI Taxonomy" id="463301"/>
    <lineage>
        <taxon>Bacteria</taxon>
        <taxon>Pseudomonadati</taxon>
        <taxon>Pseudomonadota</taxon>
        <taxon>Gammaproteobacteria</taxon>
        <taxon>Oceanospirillales</taxon>
        <taxon>Halomonadaceae</taxon>
        <taxon>Halomonas</taxon>
    </lineage>
</organism>
<evidence type="ECO:0000256" key="1">
    <source>
        <dbReference type="ARBA" id="ARBA00004651"/>
    </source>
</evidence>
<feature type="domain" description="EamA" evidence="7">
    <location>
        <begin position="170"/>
        <end position="307"/>
    </location>
</feature>
<evidence type="ECO:0000256" key="5">
    <source>
        <dbReference type="ARBA" id="ARBA00023136"/>
    </source>
</evidence>
<evidence type="ECO:0000256" key="6">
    <source>
        <dbReference type="SAM" id="Phobius"/>
    </source>
</evidence>
<feature type="domain" description="EamA" evidence="7">
    <location>
        <begin position="27"/>
        <end position="157"/>
    </location>
</feature>
<feature type="transmembrane region" description="Helical" evidence="6">
    <location>
        <begin position="85"/>
        <end position="108"/>
    </location>
</feature>
<feature type="transmembrane region" description="Helical" evidence="6">
    <location>
        <begin position="169"/>
        <end position="189"/>
    </location>
</feature>
<evidence type="ECO:0000256" key="4">
    <source>
        <dbReference type="ARBA" id="ARBA00022989"/>
    </source>
</evidence>
<keyword evidence="2" id="KW-1003">Cell membrane</keyword>
<keyword evidence="9" id="KW-1185">Reference proteome</keyword>
<dbReference type="InterPro" id="IPR050638">
    <property type="entry name" value="AA-Vitamin_Transporters"/>
</dbReference>
<dbReference type="InterPro" id="IPR037185">
    <property type="entry name" value="EmrE-like"/>
</dbReference>
<comment type="subcellular location">
    <subcellularLocation>
        <location evidence="1">Cell membrane</location>
        <topology evidence="1">Multi-pass membrane protein</topology>
    </subcellularLocation>
</comment>
<evidence type="ECO:0000256" key="3">
    <source>
        <dbReference type="ARBA" id="ARBA00022692"/>
    </source>
</evidence>
<evidence type="ECO:0000313" key="9">
    <source>
        <dbReference type="Proteomes" id="UP000198693"/>
    </source>
</evidence>
<sequence length="314" mass="34673">MNRSMSLPIAQRLQGVLVDRPLLGSLMLIGAIGLFWGGNWPAVRFILMDLPPFTLRAIGFSAGAIMLLGWARITGLPLRVPRKEWPWLIVTGLFTILGFNLGTAFAQLRMPTSQAAIIAFTMPCWAALMAWALLDERISRRQWLGLTTGQMGLIVLLGPTALEAGIEELIGPMIVIGAALSWALGTVLIKRRGRWESHPVVITGWQFALCALPMLWLMAWRESPSPLNDWRDSTWLALGYHLVFSICLAQMLWFRNVNRLTLAQSTVSTLIIPVIGVGSAIVLLGEPFTLRVLLALLLILGAIAIVMLNKRPRP</sequence>
<dbReference type="EMBL" id="FPBP01000012">
    <property type="protein sequence ID" value="SFU88630.1"/>
    <property type="molecule type" value="Genomic_DNA"/>
</dbReference>
<evidence type="ECO:0000259" key="7">
    <source>
        <dbReference type="Pfam" id="PF00892"/>
    </source>
</evidence>
<protein>
    <submittedName>
        <fullName evidence="8">Permease of the drug/metabolite transporter (DMT) superfamily</fullName>
    </submittedName>
</protein>
<dbReference type="GO" id="GO:0005886">
    <property type="term" value="C:plasma membrane"/>
    <property type="evidence" value="ECO:0007669"/>
    <property type="project" value="UniProtKB-SubCell"/>
</dbReference>
<dbReference type="InterPro" id="IPR000620">
    <property type="entry name" value="EamA_dom"/>
</dbReference>
<feature type="transmembrane region" description="Helical" evidence="6">
    <location>
        <begin position="201"/>
        <end position="220"/>
    </location>
</feature>
<name>A0A1I7JTX2_9GAMM</name>
<accession>A0A1I7JTX2</accession>
<feature type="transmembrane region" description="Helical" evidence="6">
    <location>
        <begin position="143"/>
        <end position="162"/>
    </location>
</feature>
<evidence type="ECO:0000313" key="8">
    <source>
        <dbReference type="EMBL" id="SFU88630.1"/>
    </source>
</evidence>
<dbReference type="Proteomes" id="UP000198693">
    <property type="component" value="Unassembled WGS sequence"/>
</dbReference>
<dbReference type="SUPFAM" id="SSF103481">
    <property type="entry name" value="Multidrug resistance efflux transporter EmrE"/>
    <property type="match status" value="2"/>
</dbReference>
<keyword evidence="3 6" id="KW-0812">Transmembrane</keyword>
<keyword evidence="5 6" id="KW-0472">Membrane</keyword>
<feature type="transmembrane region" description="Helical" evidence="6">
    <location>
        <begin position="21"/>
        <end position="41"/>
    </location>
</feature>
<reference evidence="9" key="1">
    <citation type="submission" date="2016-10" db="EMBL/GenBank/DDBJ databases">
        <authorList>
            <person name="Varghese N."/>
            <person name="Submissions S."/>
        </authorList>
    </citation>
    <scope>NUCLEOTIDE SEQUENCE [LARGE SCALE GENOMIC DNA]</scope>
    <source>
        <strain evidence="9">CGMCC 1.6981</strain>
    </source>
</reference>
<feature type="transmembrane region" description="Helical" evidence="6">
    <location>
        <begin position="266"/>
        <end position="284"/>
    </location>
</feature>
<gene>
    <name evidence="8" type="ORF">SAMN04487955_11262</name>
</gene>
<proteinExistence type="predicted"/>
<feature type="transmembrane region" description="Helical" evidence="6">
    <location>
        <begin position="235"/>
        <end position="254"/>
    </location>
</feature>
<dbReference type="AlphaFoldDB" id="A0A1I7JTX2"/>
<feature type="transmembrane region" description="Helical" evidence="6">
    <location>
        <begin position="114"/>
        <end position="134"/>
    </location>
</feature>
<feature type="transmembrane region" description="Helical" evidence="6">
    <location>
        <begin position="53"/>
        <end position="73"/>
    </location>
</feature>
<feature type="transmembrane region" description="Helical" evidence="6">
    <location>
        <begin position="290"/>
        <end position="308"/>
    </location>
</feature>
<dbReference type="PANTHER" id="PTHR32322:SF18">
    <property type="entry name" value="S-ADENOSYLMETHIONINE_S-ADENOSYLHOMOCYSTEINE TRANSPORTER"/>
    <property type="match status" value="1"/>
</dbReference>
<evidence type="ECO:0000256" key="2">
    <source>
        <dbReference type="ARBA" id="ARBA00022475"/>
    </source>
</evidence>
<dbReference type="Pfam" id="PF00892">
    <property type="entry name" value="EamA"/>
    <property type="match status" value="2"/>
</dbReference>
<keyword evidence="4 6" id="KW-1133">Transmembrane helix</keyword>
<dbReference type="STRING" id="463301.SAMN04487955_11262"/>
<dbReference type="PANTHER" id="PTHR32322">
    <property type="entry name" value="INNER MEMBRANE TRANSPORTER"/>
    <property type="match status" value="1"/>
</dbReference>